<evidence type="ECO:0000313" key="9">
    <source>
        <dbReference type="Proteomes" id="UP000249819"/>
    </source>
</evidence>
<protein>
    <submittedName>
        <fullName evidence="8">SusD-like starch-binding protein associating with outer membrane</fullName>
    </submittedName>
</protein>
<keyword evidence="5" id="KW-0998">Cell outer membrane</keyword>
<evidence type="ECO:0000259" key="6">
    <source>
        <dbReference type="Pfam" id="PF07980"/>
    </source>
</evidence>
<accession>A0A327W1M4</accession>
<dbReference type="Pfam" id="PF14322">
    <property type="entry name" value="SusD-like_3"/>
    <property type="match status" value="1"/>
</dbReference>
<evidence type="ECO:0000256" key="2">
    <source>
        <dbReference type="ARBA" id="ARBA00006275"/>
    </source>
</evidence>
<dbReference type="InterPro" id="IPR033985">
    <property type="entry name" value="SusD-like_N"/>
</dbReference>
<name>A0A327W1M4_9BACT</name>
<dbReference type="Gene3D" id="1.25.40.390">
    <property type="match status" value="1"/>
</dbReference>
<evidence type="ECO:0000256" key="3">
    <source>
        <dbReference type="ARBA" id="ARBA00022729"/>
    </source>
</evidence>
<dbReference type="CDD" id="cd08977">
    <property type="entry name" value="SusD"/>
    <property type="match status" value="1"/>
</dbReference>
<comment type="caution">
    <text evidence="8">The sequence shown here is derived from an EMBL/GenBank/DDBJ whole genome shotgun (WGS) entry which is preliminary data.</text>
</comment>
<dbReference type="PROSITE" id="PS51257">
    <property type="entry name" value="PROKAR_LIPOPROTEIN"/>
    <property type="match status" value="1"/>
</dbReference>
<evidence type="ECO:0000256" key="1">
    <source>
        <dbReference type="ARBA" id="ARBA00004442"/>
    </source>
</evidence>
<evidence type="ECO:0000256" key="5">
    <source>
        <dbReference type="ARBA" id="ARBA00023237"/>
    </source>
</evidence>
<sequence>MKKDIVYILLLAMGITAGCQKSLLNPLPASDMPDYIVFDNADRIASQLNGMYTVMKNGKFLGGKYQIANEVRGEDYNNELSNNVTLQATWKRIVGNEVQEVKEIWSQGYLTINNANLFIDGMNAKGTKVVGDSLSKIYIGEAKFIRALSYFCLQQLYARPYWDGNGSKPGMILYTQGHTEKGNYSKARSTSTETYAQIIQDLNDAEGVLPKLAPGSQAATTHANWYSVIALKVRVYLFMGQYANVLTEAAKIVSAAEPFVSPGGHGLVADINKLYASPYTTVESIFSLPFTGTSGDYPGTQTQLGFYFSPKALPLQGNGEYSLLSTGIIADSSWKSATDARRKLLTKVGAKYYMTKFAAPPPFTDWAPILRYAEVLLNLAEAKVRVSNSVDAGALALLNAVRHRSDPSVTFAAGDFASPQALIDQILKEKHIELLGEGFRSMEVTRTGATFAARATYIAVPPTASNYIWPISSDELVYNKLCADNQ</sequence>
<reference evidence="8 9" key="1">
    <citation type="submission" date="2018-06" db="EMBL/GenBank/DDBJ databases">
        <title>Genomic Encyclopedia of Archaeal and Bacterial Type Strains, Phase II (KMG-II): from individual species to whole genera.</title>
        <authorList>
            <person name="Goeker M."/>
        </authorList>
    </citation>
    <scope>NUCLEOTIDE SEQUENCE [LARGE SCALE GENOMIC DNA]</scope>
    <source>
        <strain evidence="8 9">DSM 29821</strain>
    </source>
</reference>
<comment type="subcellular location">
    <subcellularLocation>
        <location evidence="1">Cell outer membrane</location>
    </subcellularLocation>
</comment>
<feature type="domain" description="SusD-like N-terminal" evidence="7">
    <location>
        <begin position="28"/>
        <end position="237"/>
    </location>
</feature>
<dbReference type="InterPro" id="IPR012944">
    <property type="entry name" value="SusD_RagB_dom"/>
</dbReference>
<dbReference type="EMBL" id="QLMA01000003">
    <property type="protein sequence ID" value="RAJ83129.1"/>
    <property type="molecule type" value="Genomic_DNA"/>
</dbReference>
<dbReference type="SUPFAM" id="SSF48452">
    <property type="entry name" value="TPR-like"/>
    <property type="match status" value="1"/>
</dbReference>
<gene>
    <name evidence="8" type="ORF">CLV59_10386</name>
</gene>
<dbReference type="InterPro" id="IPR011990">
    <property type="entry name" value="TPR-like_helical_dom_sf"/>
</dbReference>
<keyword evidence="4" id="KW-0472">Membrane</keyword>
<keyword evidence="3" id="KW-0732">Signal</keyword>
<comment type="similarity">
    <text evidence="2">Belongs to the SusD family.</text>
</comment>
<evidence type="ECO:0000313" key="8">
    <source>
        <dbReference type="EMBL" id="RAJ83129.1"/>
    </source>
</evidence>
<keyword evidence="9" id="KW-1185">Reference proteome</keyword>
<feature type="domain" description="RagB/SusD" evidence="6">
    <location>
        <begin position="365"/>
        <end position="449"/>
    </location>
</feature>
<dbReference type="Pfam" id="PF07980">
    <property type="entry name" value="SusD_RagB"/>
    <property type="match status" value="1"/>
</dbReference>
<evidence type="ECO:0000256" key="4">
    <source>
        <dbReference type="ARBA" id="ARBA00023136"/>
    </source>
</evidence>
<dbReference type="AlphaFoldDB" id="A0A327W1M4"/>
<dbReference type="RefSeq" id="WP_170137692.1">
    <property type="nucleotide sequence ID" value="NZ_QLMA01000003.1"/>
</dbReference>
<proteinExistence type="inferred from homology"/>
<dbReference type="GO" id="GO:0009279">
    <property type="term" value="C:cell outer membrane"/>
    <property type="evidence" value="ECO:0007669"/>
    <property type="project" value="UniProtKB-SubCell"/>
</dbReference>
<dbReference type="Proteomes" id="UP000249819">
    <property type="component" value="Unassembled WGS sequence"/>
</dbReference>
<organism evidence="8 9">
    <name type="scientific">Chitinophaga dinghuensis</name>
    <dbReference type="NCBI Taxonomy" id="1539050"/>
    <lineage>
        <taxon>Bacteria</taxon>
        <taxon>Pseudomonadati</taxon>
        <taxon>Bacteroidota</taxon>
        <taxon>Chitinophagia</taxon>
        <taxon>Chitinophagales</taxon>
        <taxon>Chitinophagaceae</taxon>
        <taxon>Chitinophaga</taxon>
    </lineage>
</organism>
<evidence type="ECO:0000259" key="7">
    <source>
        <dbReference type="Pfam" id="PF14322"/>
    </source>
</evidence>